<dbReference type="InterPro" id="IPR051393">
    <property type="entry name" value="ABC_transporter_permease"/>
</dbReference>
<keyword evidence="2 7" id="KW-0813">Transport</keyword>
<dbReference type="CDD" id="cd06261">
    <property type="entry name" value="TM_PBP2"/>
    <property type="match status" value="1"/>
</dbReference>
<comment type="subcellular location">
    <subcellularLocation>
        <location evidence="1 7">Cell membrane</location>
        <topology evidence="1 7">Multi-pass membrane protein</topology>
    </subcellularLocation>
</comment>
<feature type="transmembrane region" description="Helical" evidence="7">
    <location>
        <begin position="108"/>
        <end position="129"/>
    </location>
</feature>
<keyword evidence="6 7" id="KW-0472">Membrane</keyword>
<evidence type="ECO:0000256" key="4">
    <source>
        <dbReference type="ARBA" id="ARBA00022692"/>
    </source>
</evidence>
<dbReference type="PANTHER" id="PTHR30193:SF1">
    <property type="entry name" value="ABC TRANSPORTER PERMEASE PROTEIN YESP-RELATED"/>
    <property type="match status" value="1"/>
</dbReference>
<feature type="transmembrane region" description="Helical" evidence="7">
    <location>
        <begin position="269"/>
        <end position="292"/>
    </location>
</feature>
<keyword evidence="3" id="KW-1003">Cell membrane</keyword>
<feature type="transmembrane region" description="Helical" evidence="7">
    <location>
        <begin position="12"/>
        <end position="33"/>
    </location>
</feature>
<dbReference type="GO" id="GO:0055085">
    <property type="term" value="P:transmembrane transport"/>
    <property type="evidence" value="ECO:0007669"/>
    <property type="project" value="InterPro"/>
</dbReference>
<feature type="transmembrane region" description="Helical" evidence="7">
    <location>
        <begin position="201"/>
        <end position="223"/>
    </location>
</feature>
<comment type="similarity">
    <text evidence="7">Belongs to the binding-protein-dependent transport system permease family.</text>
</comment>
<dbReference type="RefSeq" id="WP_161839911.1">
    <property type="nucleotide sequence ID" value="NZ_CP048000.1"/>
</dbReference>
<evidence type="ECO:0000313" key="9">
    <source>
        <dbReference type="EMBL" id="QHQ63090.1"/>
    </source>
</evidence>
<dbReference type="InterPro" id="IPR035906">
    <property type="entry name" value="MetI-like_sf"/>
</dbReference>
<dbReference type="SUPFAM" id="SSF161098">
    <property type="entry name" value="MetI-like"/>
    <property type="match status" value="1"/>
</dbReference>
<feature type="domain" description="ABC transmembrane type-1" evidence="8">
    <location>
        <begin position="71"/>
        <end position="282"/>
    </location>
</feature>
<gene>
    <name evidence="9" type="ORF">Ana3638_21845</name>
</gene>
<reference evidence="9 10" key="1">
    <citation type="submission" date="2020-01" db="EMBL/GenBank/DDBJ databases">
        <title>Genome analysis of Anaerocolumna sp. CBA3638.</title>
        <authorList>
            <person name="Kim J."/>
            <person name="Roh S.W."/>
        </authorList>
    </citation>
    <scope>NUCLEOTIDE SEQUENCE [LARGE SCALE GENOMIC DNA]</scope>
    <source>
        <strain evidence="9 10">CBA3638</strain>
    </source>
</reference>
<feature type="transmembrane region" description="Helical" evidence="7">
    <location>
        <begin position="156"/>
        <end position="180"/>
    </location>
</feature>
<accession>A0A6P1TPA3</accession>
<sequence length="295" mass="33456">MKKSVIAKRGYQAYFYLLPWLIGFSFLQLYPFLSSLYYSFTNYNAFGKMNFIGLNNYISLFTKDKEFYKSLGVTIKYTIFTVPGKIIMSLVIAVMLNKARKGIGIMRTIFYLPSLFGGSIAVAILWKLLFMDNGFINTILSTFGIKSVSWLGDPRFALNTLSLLEVWQFGSSMVMFLAVLKQVPASLYEAAQIDGANKVKTFFKVTFPQITPIIFFSVIMQSINALQNFTSAFVITQGGPVKSTYMLGLKLYNDGFAYYKMGYASATSWVIFLLILFVTVILFATSKFWVFYGDE</sequence>
<dbReference type="PANTHER" id="PTHR30193">
    <property type="entry name" value="ABC TRANSPORTER PERMEASE PROTEIN"/>
    <property type="match status" value="1"/>
</dbReference>
<protein>
    <submittedName>
        <fullName evidence="9">ABC transporter permease subunit</fullName>
    </submittedName>
</protein>
<evidence type="ECO:0000256" key="3">
    <source>
        <dbReference type="ARBA" id="ARBA00022475"/>
    </source>
</evidence>
<evidence type="ECO:0000256" key="7">
    <source>
        <dbReference type="RuleBase" id="RU363032"/>
    </source>
</evidence>
<dbReference type="KEGG" id="anr:Ana3638_21845"/>
<feature type="transmembrane region" description="Helical" evidence="7">
    <location>
        <begin position="77"/>
        <end position="96"/>
    </location>
</feature>
<proteinExistence type="inferred from homology"/>
<dbReference type="Pfam" id="PF00528">
    <property type="entry name" value="BPD_transp_1"/>
    <property type="match status" value="1"/>
</dbReference>
<name>A0A6P1TPA3_9FIRM</name>
<keyword evidence="5 7" id="KW-1133">Transmembrane helix</keyword>
<organism evidence="9 10">
    <name type="scientific">Anaerocolumna sedimenticola</name>
    <dbReference type="NCBI Taxonomy" id="2696063"/>
    <lineage>
        <taxon>Bacteria</taxon>
        <taxon>Bacillati</taxon>
        <taxon>Bacillota</taxon>
        <taxon>Clostridia</taxon>
        <taxon>Lachnospirales</taxon>
        <taxon>Lachnospiraceae</taxon>
        <taxon>Anaerocolumna</taxon>
    </lineage>
</organism>
<keyword evidence="4 7" id="KW-0812">Transmembrane</keyword>
<dbReference type="AlphaFoldDB" id="A0A6P1TPA3"/>
<dbReference type="InterPro" id="IPR000515">
    <property type="entry name" value="MetI-like"/>
</dbReference>
<dbReference type="GO" id="GO:0005886">
    <property type="term" value="C:plasma membrane"/>
    <property type="evidence" value="ECO:0007669"/>
    <property type="project" value="UniProtKB-SubCell"/>
</dbReference>
<dbReference type="EMBL" id="CP048000">
    <property type="protein sequence ID" value="QHQ63090.1"/>
    <property type="molecule type" value="Genomic_DNA"/>
</dbReference>
<keyword evidence="10" id="KW-1185">Reference proteome</keyword>
<evidence type="ECO:0000256" key="5">
    <source>
        <dbReference type="ARBA" id="ARBA00022989"/>
    </source>
</evidence>
<dbReference type="SUPFAM" id="SSF160964">
    <property type="entry name" value="MalF N-terminal region-like"/>
    <property type="match status" value="1"/>
</dbReference>
<evidence type="ECO:0000256" key="6">
    <source>
        <dbReference type="ARBA" id="ARBA00023136"/>
    </source>
</evidence>
<dbReference type="Gene3D" id="1.10.3720.10">
    <property type="entry name" value="MetI-like"/>
    <property type="match status" value="1"/>
</dbReference>
<evidence type="ECO:0000256" key="1">
    <source>
        <dbReference type="ARBA" id="ARBA00004651"/>
    </source>
</evidence>
<evidence type="ECO:0000256" key="2">
    <source>
        <dbReference type="ARBA" id="ARBA00022448"/>
    </source>
</evidence>
<dbReference type="PROSITE" id="PS50928">
    <property type="entry name" value="ABC_TM1"/>
    <property type="match status" value="1"/>
</dbReference>
<evidence type="ECO:0000259" key="8">
    <source>
        <dbReference type="PROSITE" id="PS50928"/>
    </source>
</evidence>
<dbReference type="Proteomes" id="UP000464314">
    <property type="component" value="Chromosome"/>
</dbReference>
<evidence type="ECO:0000313" key="10">
    <source>
        <dbReference type="Proteomes" id="UP000464314"/>
    </source>
</evidence>